<sequence>MTYFPMEATAFLLLLSFFIFASSVHGSPSPNSTAHESPNLKHYIVYMGVHSFPDSESVINANHEILASVHDLGIEGAKSAVVHHYHRSFRGFSAMITPEQAELLRNKPEIVSVFESTTYKLTTTRSWDFMMDGSRGYTQGIFKHLRKDRSRDVIVGHLDSGIWPEAPCFNDNGFTPVPARFQGSCAPADQFTNACNRKFIGARFYYQSFVQENGPLESFGKLVYLSPRDDFGHGTHTASTAVGNEVGNLQVADKSDLVAKGGAPNARVSVYKICWFNKCSCGDILKAFDDATADNVDVITISVGTSPKTFLADCVGTASFVAFQKGILTVAAAGNDGDFGTTSSNVPWVLTVAASTTDRFFQNVLTLGDGEKIVVPTLQFFIWLAHCLAIFLLHSLVSSLTKFCSYCGQNTLNPYQVQGRIVICYVTDQKDSRGLKTSAVHSAGGVGVIIIDTALDNDVVFHESYEIPISVIGQTEGQMLVSYMRTTNQPTATISRTKTALGVKPAPKMAYFSSRGPNPVESDILKPDITAPGYNILAAYPIPEGQNMKANEIYYKFDSGTSMATPHVSGIAAIVKAANSNWSPAAIKSAIMTTATRRDNTGNYIQSGNAQATPFDMGSGHIQPDNALNPGLVYDFGVDDAIIFLCTQGLSEDQLQNMVGKPVNCPNPAHQAYEVNLPSISVTKMTGPVSVKRTVTFVGKTNGPKVFKPVIEQPYGVTVDVEPKILDFTGNKTITYAVSFAPQIWGTGFAFGQLVWTDGSRYQVRTPIVVKVG</sequence>
<evidence type="ECO:0000259" key="13">
    <source>
        <dbReference type="Pfam" id="PF05922"/>
    </source>
</evidence>
<reference evidence="15 16" key="1">
    <citation type="journal article" date="2020" name="Nat. Commun.">
        <title>Genome of Tripterygium wilfordii and identification of cytochrome P450 involved in triptolide biosynthesis.</title>
        <authorList>
            <person name="Tu L."/>
            <person name="Su P."/>
            <person name="Zhang Z."/>
            <person name="Gao L."/>
            <person name="Wang J."/>
            <person name="Hu T."/>
            <person name="Zhou J."/>
            <person name="Zhang Y."/>
            <person name="Zhao Y."/>
            <person name="Liu Y."/>
            <person name="Song Y."/>
            <person name="Tong Y."/>
            <person name="Lu Y."/>
            <person name="Yang J."/>
            <person name="Xu C."/>
            <person name="Jia M."/>
            <person name="Peters R.J."/>
            <person name="Huang L."/>
            <person name="Gao W."/>
        </authorList>
    </citation>
    <scope>NUCLEOTIDE SEQUENCE [LARGE SCALE GENOMIC DNA]</scope>
    <source>
        <strain evidence="16">cv. XIE 37</strain>
        <tissue evidence="15">Leaf</tissue>
    </source>
</reference>
<feature type="domain" description="Subtilisin-like protease fibronectin type-III" evidence="14">
    <location>
        <begin position="675"/>
        <end position="770"/>
    </location>
</feature>
<evidence type="ECO:0000259" key="11">
    <source>
        <dbReference type="Pfam" id="PF00082"/>
    </source>
</evidence>
<dbReference type="GO" id="GO:0009610">
    <property type="term" value="P:response to symbiotic fungus"/>
    <property type="evidence" value="ECO:0007669"/>
    <property type="project" value="UniProtKB-ARBA"/>
</dbReference>
<dbReference type="InterPro" id="IPR041469">
    <property type="entry name" value="Subtilisin-like_FN3"/>
</dbReference>
<dbReference type="CDD" id="cd02120">
    <property type="entry name" value="PA_subtilisin_like"/>
    <property type="match status" value="1"/>
</dbReference>
<name>A0A7J7CTK7_TRIWF</name>
<keyword evidence="6 9" id="KW-0378">Hydrolase</keyword>
<dbReference type="InterPro" id="IPR010259">
    <property type="entry name" value="S8pro/Inhibitor_I9"/>
</dbReference>
<dbReference type="InterPro" id="IPR045051">
    <property type="entry name" value="SBT"/>
</dbReference>
<evidence type="ECO:0000313" key="15">
    <source>
        <dbReference type="EMBL" id="KAF5737442.1"/>
    </source>
</evidence>
<dbReference type="InterPro" id="IPR036852">
    <property type="entry name" value="Peptidase_S8/S53_dom_sf"/>
</dbReference>
<dbReference type="InterPro" id="IPR000209">
    <property type="entry name" value="Peptidase_S8/S53_dom"/>
</dbReference>
<dbReference type="InterPro" id="IPR034197">
    <property type="entry name" value="Peptidases_S8_3"/>
</dbReference>
<evidence type="ECO:0000256" key="9">
    <source>
        <dbReference type="PROSITE-ProRule" id="PRU01240"/>
    </source>
</evidence>
<dbReference type="Pfam" id="PF00082">
    <property type="entry name" value="Peptidase_S8"/>
    <property type="match status" value="1"/>
</dbReference>
<dbReference type="GO" id="GO:0004252">
    <property type="term" value="F:serine-type endopeptidase activity"/>
    <property type="evidence" value="ECO:0007669"/>
    <property type="project" value="UniProtKB-UniRule"/>
</dbReference>
<keyword evidence="5 10" id="KW-0732">Signal</keyword>
<keyword evidence="16" id="KW-1185">Reference proteome</keyword>
<evidence type="ECO:0000259" key="14">
    <source>
        <dbReference type="Pfam" id="PF17766"/>
    </source>
</evidence>
<feature type="domain" description="Peptidase S8/S53" evidence="11">
    <location>
        <begin position="151"/>
        <end position="600"/>
    </location>
</feature>
<dbReference type="PRINTS" id="PR00723">
    <property type="entry name" value="SUBTILISIN"/>
</dbReference>
<dbReference type="InterPro" id="IPR023828">
    <property type="entry name" value="Peptidase_S8_Ser-AS"/>
</dbReference>
<accession>A0A7J7CTK7</accession>
<evidence type="ECO:0000256" key="7">
    <source>
        <dbReference type="ARBA" id="ARBA00022825"/>
    </source>
</evidence>
<feature type="signal peptide" evidence="10">
    <location>
        <begin position="1"/>
        <end position="26"/>
    </location>
</feature>
<dbReference type="GO" id="GO:0006508">
    <property type="term" value="P:proteolysis"/>
    <property type="evidence" value="ECO:0007669"/>
    <property type="project" value="UniProtKB-KW"/>
</dbReference>
<dbReference type="SUPFAM" id="SSF52743">
    <property type="entry name" value="Subtilisin-like"/>
    <property type="match status" value="1"/>
</dbReference>
<protein>
    <submittedName>
        <fullName evidence="15">Subtilisin-like protease SBT5.3</fullName>
    </submittedName>
</protein>
<comment type="subcellular location">
    <subcellularLocation>
        <location evidence="1">Secreted</location>
    </subcellularLocation>
</comment>
<dbReference type="InterPro" id="IPR037045">
    <property type="entry name" value="S8pro/Inhibitor_I9_sf"/>
</dbReference>
<feature type="domain" description="PA" evidence="12">
    <location>
        <begin position="404"/>
        <end position="480"/>
    </location>
</feature>
<dbReference type="InterPro" id="IPR015500">
    <property type="entry name" value="Peptidase_S8_subtilisin-rel"/>
</dbReference>
<dbReference type="CDD" id="cd04852">
    <property type="entry name" value="Peptidases_S8_3"/>
    <property type="match status" value="1"/>
</dbReference>
<evidence type="ECO:0000256" key="6">
    <source>
        <dbReference type="ARBA" id="ARBA00022801"/>
    </source>
</evidence>
<evidence type="ECO:0000256" key="5">
    <source>
        <dbReference type="ARBA" id="ARBA00022729"/>
    </source>
</evidence>
<dbReference type="Gene3D" id="2.60.40.2310">
    <property type="match status" value="1"/>
</dbReference>
<comment type="caution">
    <text evidence="15">The sequence shown here is derived from an EMBL/GenBank/DDBJ whole genome shotgun (WGS) entry which is preliminary data.</text>
</comment>
<organism evidence="15 16">
    <name type="scientific">Tripterygium wilfordii</name>
    <name type="common">Thunder God vine</name>
    <dbReference type="NCBI Taxonomy" id="458696"/>
    <lineage>
        <taxon>Eukaryota</taxon>
        <taxon>Viridiplantae</taxon>
        <taxon>Streptophyta</taxon>
        <taxon>Embryophyta</taxon>
        <taxon>Tracheophyta</taxon>
        <taxon>Spermatophyta</taxon>
        <taxon>Magnoliopsida</taxon>
        <taxon>eudicotyledons</taxon>
        <taxon>Gunneridae</taxon>
        <taxon>Pentapetalae</taxon>
        <taxon>rosids</taxon>
        <taxon>fabids</taxon>
        <taxon>Celastrales</taxon>
        <taxon>Celastraceae</taxon>
        <taxon>Tripterygium</taxon>
    </lineage>
</organism>
<evidence type="ECO:0000256" key="8">
    <source>
        <dbReference type="PIRSR" id="PIRSR615500-1"/>
    </source>
</evidence>
<keyword evidence="7 9" id="KW-0720">Serine protease</keyword>
<dbReference type="Gene3D" id="3.30.70.80">
    <property type="entry name" value="Peptidase S8 propeptide/proteinase inhibitor I9"/>
    <property type="match status" value="1"/>
</dbReference>
<dbReference type="InterPro" id="IPR003137">
    <property type="entry name" value="PA_domain"/>
</dbReference>
<evidence type="ECO:0000256" key="2">
    <source>
        <dbReference type="ARBA" id="ARBA00011073"/>
    </source>
</evidence>
<dbReference type="InParanoid" id="A0A7J7CTK7"/>
<dbReference type="PROSITE" id="PS51892">
    <property type="entry name" value="SUBTILASE"/>
    <property type="match status" value="1"/>
</dbReference>
<feature type="chain" id="PRO_5029716913" evidence="10">
    <location>
        <begin position="27"/>
        <end position="773"/>
    </location>
</feature>
<dbReference type="PANTHER" id="PTHR10795">
    <property type="entry name" value="PROPROTEIN CONVERTASE SUBTILISIN/KEXIN"/>
    <property type="match status" value="1"/>
</dbReference>
<keyword evidence="3" id="KW-0964">Secreted</keyword>
<evidence type="ECO:0000259" key="12">
    <source>
        <dbReference type="Pfam" id="PF02225"/>
    </source>
</evidence>
<evidence type="ECO:0000256" key="4">
    <source>
        <dbReference type="ARBA" id="ARBA00022670"/>
    </source>
</evidence>
<feature type="active site" description="Charge relay system" evidence="8 9">
    <location>
        <position position="159"/>
    </location>
</feature>
<feature type="domain" description="Inhibitor I9" evidence="13">
    <location>
        <begin position="43"/>
        <end position="121"/>
    </location>
</feature>
<dbReference type="AlphaFoldDB" id="A0A7J7CTK7"/>
<dbReference type="EMBL" id="JAAARO010000013">
    <property type="protein sequence ID" value="KAF5737442.1"/>
    <property type="molecule type" value="Genomic_DNA"/>
</dbReference>
<dbReference type="Gene3D" id="3.40.50.200">
    <property type="entry name" value="Peptidase S8/S53 domain"/>
    <property type="match status" value="1"/>
</dbReference>
<dbReference type="Pfam" id="PF17766">
    <property type="entry name" value="fn3_6"/>
    <property type="match status" value="1"/>
</dbReference>
<comment type="similarity">
    <text evidence="2 9">Belongs to the peptidase S8 family.</text>
</comment>
<evidence type="ECO:0000256" key="1">
    <source>
        <dbReference type="ARBA" id="ARBA00004613"/>
    </source>
</evidence>
<evidence type="ECO:0000313" key="16">
    <source>
        <dbReference type="Proteomes" id="UP000593562"/>
    </source>
</evidence>
<evidence type="ECO:0000256" key="3">
    <source>
        <dbReference type="ARBA" id="ARBA00022525"/>
    </source>
</evidence>
<dbReference type="Pfam" id="PF05922">
    <property type="entry name" value="Inhibitor_I9"/>
    <property type="match status" value="1"/>
</dbReference>
<dbReference type="Proteomes" id="UP000593562">
    <property type="component" value="Unassembled WGS sequence"/>
</dbReference>
<proteinExistence type="inferred from homology"/>
<gene>
    <name evidence="15" type="ORF">HS088_TW13G00323</name>
</gene>
<dbReference type="PROSITE" id="PS00138">
    <property type="entry name" value="SUBTILASE_SER"/>
    <property type="match status" value="1"/>
</dbReference>
<dbReference type="Pfam" id="PF02225">
    <property type="entry name" value="PA"/>
    <property type="match status" value="1"/>
</dbReference>
<feature type="active site" description="Charge relay system" evidence="8 9">
    <location>
        <position position="233"/>
    </location>
</feature>
<evidence type="ECO:0000256" key="10">
    <source>
        <dbReference type="SAM" id="SignalP"/>
    </source>
</evidence>
<dbReference type="Gene3D" id="3.50.30.30">
    <property type="match status" value="1"/>
</dbReference>
<keyword evidence="4 9" id="KW-0645">Protease</keyword>
<feature type="active site" description="Charge relay system" evidence="8 9">
    <location>
        <position position="562"/>
    </location>
</feature>
<dbReference type="GO" id="GO:0005576">
    <property type="term" value="C:extracellular region"/>
    <property type="evidence" value="ECO:0007669"/>
    <property type="project" value="UniProtKB-SubCell"/>
</dbReference>